<organism evidence="1 2">
    <name type="scientific">Populus alba</name>
    <name type="common">White poplar</name>
    <dbReference type="NCBI Taxonomy" id="43335"/>
    <lineage>
        <taxon>Eukaryota</taxon>
        <taxon>Viridiplantae</taxon>
        <taxon>Streptophyta</taxon>
        <taxon>Embryophyta</taxon>
        <taxon>Tracheophyta</taxon>
        <taxon>Spermatophyta</taxon>
        <taxon>Magnoliopsida</taxon>
        <taxon>eudicotyledons</taxon>
        <taxon>Gunneridae</taxon>
        <taxon>Pentapetalae</taxon>
        <taxon>rosids</taxon>
        <taxon>fabids</taxon>
        <taxon>Malpighiales</taxon>
        <taxon>Salicaceae</taxon>
        <taxon>Saliceae</taxon>
        <taxon>Populus</taxon>
    </lineage>
</organism>
<protein>
    <submittedName>
        <fullName evidence="1">Uncharacterized protein</fullName>
    </submittedName>
</protein>
<evidence type="ECO:0000313" key="2">
    <source>
        <dbReference type="Proteomes" id="UP000309997"/>
    </source>
</evidence>
<dbReference type="EMBL" id="RCHU02000012">
    <property type="protein sequence ID" value="KAL3574924.1"/>
    <property type="molecule type" value="Genomic_DNA"/>
</dbReference>
<keyword evidence="2" id="KW-1185">Reference proteome</keyword>
<accession>A0ACC4B935</accession>
<dbReference type="Proteomes" id="UP000309997">
    <property type="component" value="Unassembled WGS sequence"/>
</dbReference>
<sequence>MKKTEIPEVLLSSGHKMPLIGMGTVAVPLPPPETLVPVFINAIESGYRHFDSAALYGSEESLGQAVAEALDRGLLSSREDLSITSKLWCPDAHRDLVLPALKKSLQRLRLEYVDLYLIHMPARVKQEVEGLNFSEEDLLPFDIKGTWEAMEECSRLGLCKSIGVSNFSSKKISQLLEHATISPAVNQVEMNAVWQQKKLVELCKEKGIHVSAWSPLGANGASWGSLAVMESPILKEIAAAKEKSVSQIALRWIHEQGASVIVKSFNKERMKLNLQIFDWELSTEDTEKINIIPQRRGYSGEVFISKDYGPYKSLEEFWDDDIDNCQ</sequence>
<reference evidence="1 2" key="1">
    <citation type="journal article" date="2024" name="Plant Biotechnol. J.">
        <title>Genome and CRISPR/Cas9 system of a widespread forest tree (Populus alba) in the world.</title>
        <authorList>
            <person name="Liu Y.J."/>
            <person name="Jiang P.F."/>
            <person name="Han X.M."/>
            <person name="Li X.Y."/>
            <person name="Wang H.M."/>
            <person name="Wang Y.J."/>
            <person name="Wang X.X."/>
            <person name="Zeng Q.Y."/>
        </authorList>
    </citation>
    <scope>NUCLEOTIDE SEQUENCE [LARGE SCALE GENOMIC DNA]</scope>
    <source>
        <strain evidence="2">cv. PAL-ZL1</strain>
    </source>
</reference>
<evidence type="ECO:0000313" key="1">
    <source>
        <dbReference type="EMBL" id="KAL3574924.1"/>
    </source>
</evidence>
<gene>
    <name evidence="1" type="ORF">D5086_023025</name>
</gene>
<proteinExistence type="predicted"/>
<name>A0ACC4B935_POPAL</name>
<comment type="caution">
    <text evidence="1">The sequence shown here is derived from an EMBL/GenBank/DDBJ whole genome shotgun (WGS) entry which is preliminary data.</text>
</comment>